<proteinExistence type="predicted"/>
<dbReference type="Proteomes" id="UP000320085">
    <property type="component" value="Unassembled WGS sequence"/>
</dbReference>
<dbReference type="AlphaFoldDB" id="A0A543PMK5"/>
<dbReference type="Gene3D" id="3.30.1050.10">
    <property type="entry name" value="SCP2 sterol-binding domain"/>
    <property type="match status" value="1"/>
</dbReference>
<dbReference type="EMBL" id="VFQF01000003">
    <property type="protein sequence ID" value="TQN45311.1"/>
    <property type="molecule type" value="Genomic_DNA"/>
</dbReference>
<evidence type="ECO:0000313" key="3">
    <source>
        <dbReference type="Proteomes" id="UP000320085"/>
    </source>
</evidence>
<dbReference type="InterPro" id="IPR003033">
    <property type="entry name" value="SCP2_sterol-bd_dom"/>
</dbReference>
<comment type="caution">
    <text evidence="2">The sequence shown here is derived from an EMBL/GenBank/DDBJ whole genome shotgun (WGS) entry which is preliminary data.</text>
</comment>
<dbReference type="RefSeq" id="WP_141824551.1">
    <property type="nucleotide sequence ID" value="NZ_BAAAQC010000013.1"/>
</dbReference>
<sequence length="155" mass="16724">MPAIDFRTATPDELAAIDPAEFIEAVKAMSDRDLKELMEGPNRGAIVESIFTRMPQLFRPERAGSTSATTHWTLTGRPDGGSDDWTVRVADGVCTVLRGHDGSSTLGLTMAPVDFIKLITKTGNPVMMFMTGKLKARGDVALAANLAGWFDVPSR</sequence>
<feature type="domain" description="SCP2" evidence="1">
    <location>
        <begin position="60"/>
        <end position="150"/>
    </location>
</feature>
<organism evidence="2 3">
    <name type="scientific">Humibacillus xanthopallidus</name>
    <dbReference type="NCBI Taxonomy" id="412689"/>
    <lineage>
        <taxon>Bacteria</taxon>
        <taxon>Bacillati</taxon>
        <taxon>Actinomycetota</taxon>
        <taxon>Actinomycetes</taxon>
        <taxon>Micrococcales</taxon>
        <taxon>Intrasporangiaceae</taxon>
        <taxon>Humibacillus</taxon>
    </lineage>
</organism>
<reference evidence="2 3" key="1">
    <citation type="submission" date="2019-06" db="EMBL/GenBank/DDBJ databases">
        <title>Sequencing the genomes of 1000 actinobacteria strains.</title>
        <authorList>
            <person name="Klenk H.-P."/>
        </authorList>
    </citation>
    <scope>NUCLEOTIDE SEQUENCE [LARGE SCALE GENOMIC DNA]</scope>
    <source>
        <strain evidence="2 3">DSM 21776</strain>
    </source>
</reference>
<protein>
    <submittedName>
        <fullName evidence="2">SCP-2 sterol transfer family protein</fullName>
    </submittedName>
</protein>
<evidence type="ECO:0000259" key="1">
    <source>
        <dbReference type="Pfam" id="PF02036"/>
    </source>
</evidence>
<dbReference type="OrthoDB" id="5243187at2"/>
<name>A0A543PMK5_9MICO</name>
<evidence type="ECO:0000313" key="2">
    <source>
        <dbReference type="EMBL" id="TQN45311.1"/>
    </source>
</evidence>
<dbReference type="SUPFAM" id="SSF55718">
    <property type="entry name" value="SCP-like"/>
    <property type="match status" value="1"/>
</dbReference>
<dbReference type="Pfam" id="PF02036">
    <property type="entry name" value="SCP2"/>
    <property type="match status" value="1"/>
</dbReference>
<accession>A0A543PMK5</accession>
<gene>
    <name evidence="2" type="ORF">FHX52_4550</name>
</gene>
<dbReference type="InterPro" id="IPR036527">
    <property type="entry name" value="SCP2_sterol-bd_dom_sf"/>
</dbReference>